<evidence type="ECO:0000313" key="1">
    <source>
        <dbReference type="EMBL" id="KKM14733.1"/>
    </source>
</evidence>
<accession>A0A0F9JXV2</accession>
<dbReference type="EMBL" id="LAZR01015080">
    <property type="protein sequence ID" value="KKM14733.1"/>
    <property type="molecule type" value="Genomic_DNA"/>
</dbReference>
<comment type="caution">
    <text evidence="1">The sequence shown here is derived from an EMBL/GenBank/DDBJ whole genome shotgun (WGS) entry which is preliminary data.</text>
</comment>
<reference evidence="1" key="1">
    <citation type="journal article" date="2015" name="Nature">
        <title>Complex archaea that bridge the gap between prokaryotes and eukaryotes.</title>
        <authorList>
            <person name="Spang A."/>
            <person name="Saw J.H."/>
            <person name="Jorgensen S.L."/>
            <person name="Zaremba-Niedzwiedzka K."/>
            <person name="Martijn J."/>
            <person name="Lind A.E."/>
            <person name="van Eijk R."/>
            <person name="Schleper C."/>
            <person name="Guy L."/>
            <person name="Ettema T.J."/>
        </authorList>
    </citation>
    <scope>NUCLEOTIDE SEQUENCE</scope>
</reference>
<dbReference type="AlphaFoldDB" id="A0A0F9JXV2"/>
<organism evidence="1">
    <name type="scientific">marine sediment metagenome</name>
    <dbReference type="NCBI Taxonomy" id="412755"/>
    <lineage>
        <taxon>unclassified sequences</taxon>
        <taxon>metagenomes</taxon>
        <taxon>ecological metagenomes</taxon>
    </lineage>
</organism>
<name>A0A0F9JXV2_9ZZZZ</name>
<sequence length="48" mass="5747">MGTGKTIKFRVHGPFARKRNAFGFGIELQRWRVGVAIGWWLFVWEYEF</sequence>
<protein>
    <submittedName>
        <fullName evidence="1">Uncharacterized protein</fullName>
    </submittedName>
</protein>
<proteinExistence type="predicted"/>
<gene>
    <name evidence="1" type="ORF">LCGC14_1703130</name>
</gene>